<sequence>MEPLQNIRLTFKCPKTLAELTPCNSDWYCKGCHKVIRDFRGMSEADIISSIDFSSKMHCGIFYADRITYTPQPKWQRWLSACLMAAGLTTLHNVVLAQQKKASTKPAPAITKPIVDTAKEQATVGVFITLELQPEYPGGIAKFHDYIAQNLDLKNIAISGSKKGIVQFTVERDGSLTDVKVERSISPEIDNQVTLLIKKSCRWKPGIQNGRPVKVTYAVPITVDLAPESK</sequence>
<dbReference type="Proteomes" id="UP001500742">
    <property type="component" value="Unassembled WGS sequence"/>
</dbReference>
<dbReference type="EMBL" id="BAAAZC010000019">
    <property type="protein sequence ID" value="GAA3974166.1"/>
    <property type="molecule type" value="Genomic_DNA"/>
</dbReference>
<keyword evidence="3" id="KW-1185">Reference proteome</keyword>
<name>A0ABP7PZT2_9SPHI</name>
<reference evidence="3" key="1">
    <citation type="journal article" date="2019" name="Int. J. Syst. Evol. Microbiol.">
        <title>The Global Catalogue of Microorganisms (GCM) 10K type strain sequencing project: providing services to taxonomists for standard genome sequencing and annotation.</title>
        <authorList>
            <consortium name="The Broad Institute Genomics Platform"/>
            <consortium name="The Broad Institute Genome Sequencing Center for Infectious Disease"/>
            <person name="Wu L."/>
            <person name="Ma J."/>
        </authorList>
    </citation>
    <scope>NUCLEOTIDE SEQUENCE [LARGE SCALE GENOMIC DNA]</scope>
    <source>
        <strain evidence="3">JCM 16601</strain>
    </source>
</reference>
<protein>
    <recommendedName>
        <fullName evidence="1">TonB C-terminal domain-containing protein</fullName>
    </recommendedName>
</protein>
<proteinExistence type="predicted"/>
<evidence type="ECO:0000313" key="3">
    <source>
        <dbReference type="Proteomes" id="UP001500742"/>
    </source>
</evidence>
<dbReference type="RefSeq" id="WP_259087879.1">
    <property type="nucleotide sequence ID" value="NZ_BAAAZC010000019.1"/>
</dbReference>
<dbReference type="Gene3D" id="3.30.1150.10">
    <property type="match status" value="1"/>
</dbReference>
<accession>A0ABP7PZT2</accession>
<dbReference type="InterPro" id="IPR051045">
    <property type="entry name" value="TonB-dependent_transducer"/>
</dbReference>
<comment type="caution">
    <text evidence="2">The sequence shown here is derived from an EMBL/GenBank/DDBJ whole genome shotgun (WGS) entry which is preliminary data.</text>
</comment>
<evidence type="ECO:0000313" key="2">
    <source>
        <dbReference type="EMBL" id="GAA3974166.1"/>
    </source>
</evidence>
<organism evidence="2 3">
    <name type="scientific">Mucilaginibacter dorajii</name>
    <dbReference type="NCBI Taxonomy" id="692994"/>
    <lineage>
        <taxon>Bacteria</taxon>
        <taxon>Pseudomonadati</taxon>
        <taxon>Bacteroidota</taxon>
        <taxon>Sphingobacteriia</taxon>
        <taxon>Sphingobacteriales</taxon>
        <taxon>Sphingobacteriaceae</taxon>
        <taxon>Mucilaginibacter</taxon>
    </lineage>
</organism>
<evidence type="ECO:0000259" key="1">
    <source>
        <dbReference type="Pfam" id="PF03544"/>
    </source>
</evidence>
<dbReference type="Pfam" id="PF03544">
    <property type="entry name" value="TonB_C"/>
    <property type="match status" value="1"/>
</dbReference>
<gene>
    <name evidence="2" type="ORF">GCM10022210_25570</name>
</gene>
<dbReference type="PANTHER" id="PTHR33446:SF2">
    <property type="entry name" value="PROTEIN TONB"/>
    <property type="match status" value="1"/>
</dbReference>
<dbReference type="PANTHER" id="PTHR33446">
    <property type="entry name" value="PROTEIN TONB-RELATED"/>
    <property type="match status" value="1"/>
</dbReference>
<dbReference type="InterPro" id="IPR037682">
    <property type="entry name" value="TonB_C"/>
</dbReference>
<feature type="domain" description="TonB C-terminal" evidence="1">
    <location>
        <begin position="165"/>
        <end position="222"/>
    </location>
</feature>
<dbReference type="SUPFAM" id="SSF74653">
    <property type="entry name" value="TolA/TonB C-terminal domain"/>
    <property type="match status" value="1"/>
</dbReference>